<dbReference type="EMBL" id="KV417506">
    <property type="protein sequence ID" value="KZP27861.1"/>
    <property type="molecule type" value="Genomic_DNA"/>
</dbReference>
<evidence type="ECO:0000313" key="2">
    <source>
        <dbReference type="EMBL" id="KZP27861.1"/>
    </source>
</evidence>
<feature type="region of interest" description="Disordered" evidence="1">
    <location>
        <begin position="26"/>
        <end position="78"/>
    </location>
</feature>
<sequence>MPLQHFHPAPRPSLNLFPRSPVLTSTAFEPVPEEPTTLQPGPISARDTSPKENRAGSSTGNIEDIKPSRNSLSPATGNRATNIYTKATSPLASIFEASARSLETPGSSEDWDATFSTALASQNPRRLREVLARSNPEILLPGTHTSPLSQIVILGLLHRLAMALYKAPPHEKGLFELALQPGKHGSHLFKQTLWWMQRTSAALNSDTTDKDHALFSEVCRIVPDVQRMLTTTKRRCSSLPEGHPASKEADTISQVQAIISRNLGQSDNIPRPSYICINPSSDDLPIVPPSQVEQCSR</sequence>
<protein>
    <submittedName>
        <fullName evidence="2">Uncharacterized protein</fullName>
    </submittedName>
</protein>
<name>A0A166R3H8_9AGAM</name>
<keyword evidence="3" id="KW-1185">Reference proteome</keyword>
<gene>
    <name evidence="2" type="ORF">FIBSPDRAFT_927841</name>
</gene>
<evidence type="ECO:0000313" key="3">
    <source>
        <dbReference type="Proteomes" id="UP000076532"/>
    </source>
</evidence>
<accession>A0A166R3H8</accession>
<feature type="compositionally biased region" description="Polar residues" evidence="1">
    <location>
        <begin position="68"/>
        <end position="78"/>
    </location>
</feature>
<dbReference type="OrthoDB" id="21128at2759"/>
<evidence type="ECO:0000256" key="1">
    <source>
        <dbReference type="SAM" id="MobiDB-lite"/>
    </source>
</evidence>
<dbReference type="Proteomes" id="UP000076532">
    <property type="component" value="Unassembled WGS sequence"/>
</dbReference>
<proteinExistence type="predicted"/>
<reference evidence="2 3" key="1">
    <citation type="journal article" date="2016" name="Mol. Biol. Evol.">
        <title>Comparative Genomics of Early-Diverging Mushroom-Forming Fungi Provides Insights into the Origins of Lignocellulose Decay Capabilities.</title>
        <authorList>
            <person name="Nagy L.G."/>
            <person name="Riley R."/>
            <person name="Tritt A."/>
            <person name="Adam C."/>
            <person name="Daum C."/>
            <person name="Floudas D."/>
            <person name="Sun H."/>
            <person name="Yadav J.S."/>
            <person name="Pangilinan J."/>
            <person name="Larsson K.H."/>
            <person name="Matsuura K."/>
            <person name="Barry K."/>
            <person name="Labutti K."/>
            <person name="Kuo R."/>
            <person name="Ohm R.A."/>
            <person name="Bhattacharya S.S."/>
            <person name="Shirouzu T."/>
            <person name="Yoshinaga Y."/>
            <person name="Martin F.M."/>
            <person name="Grigoriev I.V."/>
            <person name="Hibbett D.S."/>
        </authorList>
    </citation>
    <scope>NUCLEOTIDE SEQUENCE [LARGE SCALE GENOMIC DNA]</scope>
    <source>
        <strain evidence="2 3">CBS 109695</strain>
    </source>
</reference>
<dbReference type="STRING" id="436010.A0A166R3H8"/>
<organism evidence="2 3">
    <name type="scientific">Athelia psychrophila</name>
    <dbReference type="NCBI Taxonomy" id="1759441"/>
    <lineage>
        <taxon>Eukaryota</taxon>
        <taxon>Fungi</taxon>
        <taxon>Dikarya</taxon>
        <taxon>Basidiomycota</taxon>
        <taxon>Agaricomycotina</taxon>
        <taxon>Agaricomycetes</taxon>
        <taxon>Agaricomycetidae</taxon>
        <taxon>Atheliales</taxon>
        <taxon>Atheliaceae</taxon>
        <taxon>Athelia</taxon>
    </lineage>
</organism>
<dbReference type="AlphaFoldDB" id="A0A166R3H8"/>